<sequence>MEANNYFVDTARNYLDYFSNIEWLNLDRSESVTPLPIFDSPLNGMFGITPRGYLGEDGVISYKGTQANAKRGTPRRKQGLFDLLVQPTGDKGEGRYRTPKTKKAKKATHRDLFADLLRHSTEENCLDVWAGENPIHVGESDEEREALVSMFMMMLEQEINWGEMDWQKKTNFWPGTYAASPAVCRPRDMIMGFARQSFRLGADRFEDGLKYWMYSYGRPPTTSDFSNRDDGCGSWGEYIRVNPLEARLFTELSDISETARVMDNGIEIEYQQEAERHPDNPGWQS</sequence>
<dbReference type="AlphaFoldDB" id="A0A382B0J8"/>
<protein>
    <submittedName>
        <fullName evidence="1">Uncharacterized protein</fullName>
    </submittedName>
</protein>
<name>A0A382B0J8_9ZZZZ</name>
<accession>A0A382B0J8</accession>
<reference evidence="1" key="1">
    <citation type="submission" date="2018-05" db="EMBL/GenBank/DDBJ databases">
        <authorList>
            <person name="Lanie J.A."/>
            <person name="Ng W.-L."/>
            <person name="Kazmierczak K.M."/>
            <person name="Andrzejewski T.M."/>
            <person name="Davidsen T.M."/>
            <person name="Wayne K.J."/>
            <person name="Tettelin H."/>
            <person name="Glass J.I."/>
            <person name="Rusch D."/>
            <person name="Podicherti R."/>
            <person name="Tsui H.-C.T."/>
            <person name="Winkler M.E."/>
        </authorList>
    </citation>
    <scope>NUCLEOTIDE SEQUENCE</scope>
</reference>
<evidence type="ECO:0000313" key="1">
    <source>
        <dbReference type="EMBL" id="SVB06783.1"/>
    </source>
</evidence>
<organism evidence="1">
    <name type="scientific">marine metagenome</name>
    <dbReference type="NCBI Taxonomy" id="408172"/>
    <lineage>
        <taxon>unclassified sequences</taxon>
        <taxon>metagenomes</taxon>
        <taxon>ecological metagenomes</taxon>
    </lineage>
</organism>
<proteinExistence type="predicted"/>
<dbReference type="EMBL" id="UINC01027476">
    <property type="protein sequence ID" value="SVB06783.1"/>
    <property type="molecule type" value="Genomic_DNA"/>
</dbReference>
<gene>
    <name evidence="1" type="ORF">METZ01_LOCUS159637</name>
</gene>